<gene>
    <name evidence="1" type="ORF">QWY20_18390</name>
</gene>
<evidence type="ECO:0000313" key="2">
    <source>
        <dbReference type="Proteomes" id="UP001336314"/>
    </source>
</evidence>
<accession>A0ABU7JA50</accession>
<reference evidence="1 2" key="1">
    <citation type="submission" date="2023-07" db="EMBL/GenBank/DDBJ databases">
        <title>Alkalimonas sp., MEB108 novel, alkaliphilic bacterium isolated from Lonar Lake, India.</title>
        <authorList>
            <person name="Joshi A."/>
            <person name="Thite S."/>
        </authorList>
    </citation>
    <scope>NUCLEOTIDE SEQUENCE [LARGE SCALE GENOMIC DNA]</scope>
    <source>
        <strain evidence="1 2">MEB108</strain>
    </source>
</reference>
<protein>
    <submittedName>
        <fullName evidence="1">Uncharacterized protein</fullName>
    </submittedName>
</protein>
<dbReference type="RefSeq" id="WP_330130438.1">
    <property type="nucleotide sequence ID" value="NZ_JAUHLI010000040.1"/>
</dbReference>
<comment type="caution">
    <text evidence="1">The sequence shown here is derived from an EMBL/GenBank/DDBJ whole genome shotgun (WGS) entry which is preliminary data.</text>
</comment>
<name>A0ABU7JA50_9GAMM</name>
<dbReference type="Proteomes" id="UP001336314">
    <property type="component" value="Unassembled WGS sequence"/>
</dbReference>
<dbReference type="EMBL" id="JAUHLI010000040">
    <property type="protein sequence ID" value="MEE2003419.1"/>
    <property type="molecule type" value="Genomic_DNA"/>
</dbReference>
<organism evidence="1 2">
    <name type="scientific">Alkalimonas cellulosilytica</name>
    <dbReference type="NCBI Taxonomy" id="3058395"/>
    <lineage>
        <taxon>Bacteria</taxon>
        <taxon>Pseudomonadati</taxon>
        <taxon>Pseudomonadota</taxon>
        <taxon>Gammaproteobacteria</taxon>
        <taxon>Alkalimonas</taxon>
    </lineage>
</organism>
<proteinExistence type="predicted"/>
<sequence>MAKLLLLSPTLCWQQRLPELSPYFMGTLHGNELTRTERLTFERLNKRLYALEQELAKDIAAVMEDLPALWLHGQAAPFQCNVRLYFCLHDDDPYYNDDDSNYLVLMELQVQTAPWENQQLPDGPRAMLWPCPSSSLQQQLATAPHSGMLATLLAEGLSLANCLRIGSVKTELLLTCRSSHRFNLPYARRLSAMADYAAPYTEAIDRLGISKDAYPLLPKQKICLKGNK</sequence>
<evidence type="ECO:0000313" key="1">
    <source>
        <dbReference type="EMBL" id="MEE2003419.1"/>
    </source>
</evidence>
<keyword evidence="2" id="KW-1185">Reference proteome</keyword>